<dbReference type="EMBL" id="SRZB01000008">
    <property type="protein sequence ID" value="TGX99408.1"/>
    <property type="molecule type" value="Genomic_DNA"/>
</dbReference>
<gene>
    <name evidence="1" type="ORF">E5357_06050</name>
</gene>
<evidence type="ECO:0000313" key="2">
    <source>
        <dbReference type="Proteomes" id="UP000307720"/>
    </source>
</evidence>
<reference evidence="1" key="1">
    <citation type="submission" date="2019-04" db="EMBL/GenBank/DDBJ databases">
        <title>Microbes associate with the intestines of laboratory mice.</title>
        <authorList>
            <person name="Navarre W."/>
            <person name="Wong E."/>
            <person name="Huang K."/>
            <person name="Tropini C."/>
            <person name="Ng K."/>
            <person name="Yu B."/>
        </authorList>
    </citation>
    <scope>NUCLEOTIDE SEQUENCE</scope>
    <source>
        <strain evidence="1">NM72_1-8</strain>
    </source>
</reference>
<accession>A0AC61R209</accession>
<proteinExistence type="predicted"/>
<name>A0AC61R209_9FIRM</name>
<evidence type="ECO:0000313" key="1">
    <source>
        <dbReference type="EMBL" id="TGX99408.1"/>
    </source>
</evidence>
<protein>
    <submittedName>
        <fullName evidence="1">Uncharacterized protein</fullName>
    </submittedName>
</protein>
<dbReference type="Proteomes" id="UP000307720">
    <property type="component" value="Unassembled WGS sequence"/>
</dbReference>
<sequence>MARTVGIGHQDFERLITSNNFYIDKTGFIKEWWESGDIVTLIARPRRFGKTLNMSMTEQFFSVRYVGRGELFEGFSIWKEEKYRELQGTYPVIFLSFAGVKETSFTEARKSICRTIEEQYNKCGFLTEGNLLNEKEKAFYQEVSTDMPDSTAAASLRSLSDFLGRYYGKRAIILLDEYDTPMQEAYVNGYWDELTEFIRALFNSTFKTNPYLERAIMTGITRVSKESVFSDLNNLKVVTTTSREYAESFGFTEEEVFGALDEFGLSAQRQDVKTWYDGFTFGSVTDIYNPWSIINYLDTQELRPYWANSSANSLVRNLIREGNQEIKKSFERLLSGEHLITPVDEQIVYNQLDSNEMAIWSLLLASGYLKVIRYEEYGGGFDGVKEPDYELALTNLEVRMMFCSMVKGWFQGNASDYNSFIKALLLGDLDAMNDYMNSVAQTMFSSFDTGKNPSKSQPERFYHGFVLGLMVELRGRYMLTSNQESGFGRYDVMLEPVHTGDDAILMEFKVFQPRREKELSDTVNAALKQIEDRKYSALLTAKGIPEERIRKYGFAFRGKEVLIGAADETINGQ</sequence>
<comment type="caution">
    <text evidence="1">The sequence shown here is derived from an EMBL/GenBank/DDBJ whole genome shotgun (WGS) entry which is preliminary data.</text>
</comment>
<keyword evidence="2" id="KW-1185">Reference proteome</keyword>
<organism evidence="1 2">
    <name type="scientific">Hominisplanchenecus murintestinalis</name>
    <dbReference type="NCBI Taxonomy" id="2941517"/>
    <lineage>
        <taxon>Bacteria</taxon>
        <taxon>Bacillati</taxon>
        <taxon>Bacillota</taxon>
        <taxon>Clostridia</taxon>
        <taxon>Lachnospirales</taxon>
        <taxon>Lachnospiraceae</taxon>
        <taxon>Hominisplanchenecus</taxon>
    </lineage>
</organism>